<dbReference type="GO" id="GO:0000271">
    <property type="term" value="P:polysaccharide biosynthetic process"/>
    <property type="evidence" value="ECO:0007669"/>
    <property type="project" value="InterPro"/>
</dbReference>
<dbReference type="InterPro" id="IPR007267">
    <property type="entry name" value="GtrA_DPMS_TM"/>
</dbReference>
<organism evidence="8 9">
    <name type="scientific">Herbaspirillum aquaticum</name>
    <dbReference type="NCBI Taxonomy" id="568783"/>
    <lineage>
        <taxon>Bacteria</taxon>
        <taxon>Pseudomonadati</taxon>
        <taxon>Pseudomonadota</taxon>
        <taxon>Betaproteobacteria</taxon>
        <taxon>Burkholderiales</taxon>
        <taxon>Oxalobacteraceae</taxon>
        <taxon>Herbaspirillum</taxon>
    </lineage>
</organism>
<evidence type="ECO:0000313" key="8">
    <source>
        <dbReference type="EMBL" id="OWY34446.1"/>
    </source>
</evidence>
<evidence type="ECO:0000259" key="7">
    <source>
        <dbReference type="Pfam" id="PF04138"/>
    </source>
</evidence>
<feature type="domain" description="GtrA/DPMS transmembrane" evidence="7">
    <location>
        <begin position="22"/>
        <end position="135"/>
    </location>
</feature>
<feature type="transmembrane region" description="Helical" evidence="6">
    <location>
        <begin position="113"/>
        <end position="136"/>
    </location>
</feature>
<gene>
    <name evidence="8" type="ORF">CEJ45_11405</name>
</gene>
<dbReference type="PANTHER" id="PTHR38459:SF1">
    <property type="entry name" value="PROPHAGE BACTOPRENOL-LINKED GLUCOSE TRANSLOCASE HOMOLOG"/>
    <property type="match status" value="1"/>
</dbReference>
<accession>A0A225SUV9</accession>
<evidence type="ECO:0000256" key="6">
    <source>
        <dbReference type="SAM" id="Phobius"/>
    </source>
</evidence>
<feature type="transmembrane region" description="Helical" evidence="6">
    <location>
        <begin position="47"/>
        <end position="66"/>
    </location>
</feature>
<dbReference type="RefSeq" id="WP_088755232.1">
    <property type="nucleotide sequence ID" value="NZ_NJGV01000009.1"/>
</dbReference>
<feature type="transmembrane region" description="Helical" evidence="6">
    <location>
        <begin position="87"/>
        <end position="107"/>
    </location>
</feature>
<evidence type="ECO:0000256" key="2">
    <source>
        <dbReference type="ARBA" id="ARBA00009399"/>
    </source>
</evidence>
<evidence type="ECO:0000256" key="3">
    <source>
        <dbReference type="ARBA" id="ARBA00022692"/>
    </source>
</evidence>
<dbReference type="Pfam" id="PF04138">
    <property type="entry name" value="GtrA_DPMS_TM"/>
    <property type="match status" value="1"/>
</dbReference>
<reference evidence="8 9" key="1">
    <citation type="journal article" date="2010" name="Int. J. Syst. Evol. Microbiol.">
        <title>Reclassification of Herbaspirillum putei as a later heterotypic synonym of Herbaspirillum huttiense, with the description of H. huttiense subsp. huttiense subsp. nov. and H. huttiense subsp. putei subsp. nov., comb. nov., and description of Herbaspirillum aquaticum sp. nov.</title>
        <authorList>
            <person name="Dobritsa A.P."/>
            <person name="Reddy M.C."/>
            <person name="Samadpour M."/>
        </authorList>
    </citation>
    <scope>NUCLEOTIDE SEQUENCE [LARGE SCALE GENOMIC DNA]</scope>
    <source>
        <strain evidence="8 9">IEH 4430</strain>
    </source>
</reference>
<keyword evidence="9" id="KW-1185">Reference proteome</keyword>
<protein>
    <submittedName>
        <fullName evidence="8">Polysaccharide biosynthesis protein GtrA</fullName>
    </submittedName>
</protein>
<comment type="subcellular location">
    <subcellularLocation>
        <location evidence="1">Membrane</location>
        <topology evidence="1">Multi-pass membrane protein</topology>
    </subcellularLocation>
</comment>
<evidence type="ECO:0000313" key="9">
    <source>
        <dbReference type="Proteomes" id="UP000214747"/>
    </source>
</evidence>
<name>A0A225SUV9_9BURK</name>
<keyword evidence="4 6" id="KW-1133">Transmembrane helix</keyword>
<feature type="transmembrane region" description="Helical" evidence="6">
    <location>
        <begin position="20"/>
        <end position="41"/>
    </location>
</feature>
<proteinExistence type="inferred from homology"/>
<dbReference type="GO" id="GO:0005886">
    <property type="term" value="C:plasma membrane"/>
    <property type="evidence" value="ECO:0007669"/>
    <property type="project" value="TreeGrafter"/>
</dbReference>
<comment type="similarity">
    <text evidence="2">Belongs to the GtrA family.</text>
</comment>
<sequence>MAERQAGGQQPARLRPMQFLVFALVGAVGTLAHYAVLLTLVECFRQPAVMATACGALVGALLNFVLNHRLTFASQEKYRRTILRFMLIAALSLVLNALLLQLLLHWTGWDYRIAQLIVTLLVLVLNYVLSALWAFAAPR</sequence>
<dbReference type="InterPro" id="IPR051401">
    <property type="entry name" value="GtrA_CellWall_Glycosyl"/>
</dbReference>
<dbReference type="PANTHER" id="PTHR38459">
    <property type="entry name" value="PROPHAGE BACTOPRENOL-LINKED GLUCOSE TRANSLOCASE HOMOLOG"/>
    <property type="match status" value="1"/>
</dbReference>
<keyword evidence="3 6" id="KW-0812">Transmembrane</keyword>
<dbReference type="Proteomes" id="UP000214747">
    <property type="component" value="Unassembled WGS sequence"/>
</dbReference>
<dbReference type="EMBL" id="NJGV01000009">
    <property type="protein sequence ID" value="OWY34446.1"/>
    <property type="molecule type" value="Genomic_DNA"/>
</dbReference>
<keyword evidence="5 6" id="KW-0472">Membrane</keyword>
<comment type="caution">
    <text evidence="8">The sequence shown here is derived from an EMBL/GenBank/DDBJ whole genome shotgun (WGS) entry which is preliminary data.</text>
</comment>
<evidence type="ECO:0000256" key="5">
    <source>
        <dbReference type="ARBA" id="ARBA00023136"/>
    </source>
</evidence>
<dbReference type="AlphaFoldDB" id="A0A225SUV9"/>
<evidence type="ECO:0000256" key="4">
    <source>
        <dbReference type="ARBA" id="ARBA00022989"/>
    </source>
</evidence>
<evidence type="ECO:0000256" key="1">
    <source>
        <dbReference type="ARBA" id="ARBA00004141"/>
    </source>
</evidence>